<protein>
    <recommendedName>
        <fullName evidence="8">Glucosyltransferase 3</fullName>
    </recommendedName>
</protein>
<accession>A0A6I4RRT0</accession>
<name>A0A6I4RRT0_9STRE</name>
<evidence type="ECO:0000313" key="5">
    <source>
        <dbReference type="EMBL" id="MWV56865.1"/>
    </source>
</evidence>
<dbReference type="SUPFAM" id="SSF53756">
    <property type="entry name" value="UDP-Glycosyltransferase/glycogen phosphorylase"/>
    <property type="match status" value="1"/>
</dbReference>
<organism evidence="5 7">
    <name type="scientific">Streptococcus zhangguiae</name>
    <dbReference type="NCBI Taxonomy" id="2664091"/>
    <lineage>
        <taxon>Bacteria</taxon>
        <taxon>Bacillati</taxon>
        <taxon>Bacillota</taxon>
        <taxon>Bacilli</taxon>
        <taxon>Lactobacillales</taxon>
        <taxon>Streptococcaceae</taxon>
        <taxon>Streptococcus</taxon>
    </lineage>
</organism>
<sequence>MSQAMVADIGRSLGMKEIGIYYYNSSQESASSKASRFDGMNAALAHGDIVIFQTPIWHSVSFEKEYLQCIKRYNIKLAIFIHDVLPLMFEGNYYLMSQVIENYNMADVLIVPSQAMVDVLRENGLTVKKIIIQHMWDHTIPLSEEEPRFSQTVNFSGSPKRFSFIEDWKSNILLQIFTDEADQVDLSGANLQLNGWKSGTELLSQLARNGGFGLVWNQRDGRDYYQLNASYKLSTYLAAGLPVFVPTTLSNKEIIVKNGLGFAISSLDDIPAILESLTEETYTRMVQKVKEFRMLLNQGYFTKKVLVDTIHALFRSEDEVDLP</sequence>
<evidence type="ECO:0000313" key="4">
    <source>
        <dbReference type="EMBL" id="MTB64878.1"/>
    </source>
</evidence>
<dbReference type="Proteomes" id="UP000435060">
    <property type="component" value="Unassembled WGS sequence"/>
</dbReference>
<evidence type="ECO:0000313" key="7">
    <source>
        <dbReference type="Proteomes" id="UP000435423"/>
    </source>
</evidence>
<dbReference type="InterPro" id="IPR058592">
    <property type="entry name" value="Gtf3_C"/>
</dbReference>
<dbReference type="AlphaFoldDB" id="A0A6I4RRT0"/>
<evidence type="ECO:0008006" key="8">
    <source>
        <dbReference type="Google" id="ProtNLM"/>
    </source>
</evidence>
<evidence type="ECO:0000313" key="6">
    <source>
        <dbReference type="Proteomes" id="UP000435060"/>
    </source>
</evidence>
<evidence type="ECO:0000259" key="3">
    <source>
        <dbReference type="Pfam" id="PF26337"/>
    </source>
</evidence>
<dbReference type="Proteomes" id="UP000435423">
    <property type="component" value="Unassembled WGS sequence"/>
</dbReference>
<keyword evidence="6" id="KW-1185">Reference proteome</keyword>
<feature type="domain" description="Glucosyltransferase 3-like C-terminal" evidence="3">
    <location>
        <begin position="153"/>
        <end position="308"/>
    </location>
</feature>
<gene>
    <name evidence="4" type="ORF">GGG87_07705</name>
    <name evidence="5" type="ORF">GGH11_07745</name>
</gene>
<dbReference type="EMBL" id="WLCG01000010">
    <property type="protein sequence ID" value="MTB64878.1"/>
    <property type="molecule type" value="Genomic_DNA"/>
</dbReference>
<evidence type="ECO:0000259" key="2">
    <source>
        <dbReference type="Pfam" id="PF26334"/>
    </source>
</evidence>
<comment type="caution">
    <text evidence="5">The sequence shown here is derived from an EMBL/GenBank/DDBJ whole genome shotgun (WGS) entry which is preliminary data.</text>
</comment>
<proteinExistence type="predicted"/>
<dbReference type="Pfam" id="PF26334">
    <property type="entry name" value="Gtf3_N"/>
    <property type="match status" value="1"/>
</dbReference>
<dbReference type="EMBL" id="WUBJ01000009">
    <property type="protein sequence ID" value="MWV56865.1"/>
    <property type="molecule type" value="Genomic_DNA"/>
</dbReference>
<reference evidence="5 7" key="1">
    <citation type="submission" date="2019-10" db="EMBL/GenBank/DDBJ databases">
        <title>Streptococcis sp, isolated from the respiratory tract of Marmot.</title>
        <authorList>
            <person name="Zhang G."/>
        </authorList>
    </citation>
    <scope>NUCLEOTIDE SEQUENCE [LARGE SCALE GENOMIC DNA]</scope>
    <source>
        <strain evidence="5">Zg-70</strain>
        <strain evidence="7">zg-70</strain>
    </source>
</reference>
<keyword evidence="1" id="KW-0808">Transferase</keyword>
<reference evidence="4 6" key="2">
    <citation type="submission" date="2019-11" db="EMBL/GenBank/DDBJ databases">
        <title>Streptococcis sp. isolated from the respiratory tract of Marmot.</title>
        <authorList>
            <person name="Zhang G."/>
        </authorList>
    </citation>
    <scope>NUCLEOTIDE SEQUENCE [LARGE SCALE GENOMIC DNA]</scope>
    <source>
        <strain evidence="4">Zg-86</strain>
        <strain evidence="6">zg-86</strain>
    </source>
</reference>
<dbReference type="Pfam" id="PF26337">
    <property type="entry name" value="Gtf3_C"/>
    <property type="match status" value="1"/>
</dbReference>
<evidence type="ECO:0000256" key="1">
    <source>
        <dbReference type="ARBA" id="ARBA00022679"/>
    </source>
</evidence>
<dbReference type="InterPro" id="IPR058591">
    <property type="entry name" value="Gtf3_N"/>
</dbReference>
<dbReference type="PIRSF" id="PIRSF007023">
    <property type="entry name" value="UDP-Galf_transf"/>
    <property type="match status" value="1"/>
</dbReference>
<dbReference type="Gene3D" id="3.40.50.2000">
    <property type="entry name" value="Glycogen Phosphorylase B"/>
    <property type="match status" value="2"/>
</dbReference>
<feature type="domain" description="Glucosyltransferase 3-like N-terminal" evidence="2">
    <location>
        <begin position="2"/>
        <end position="135"/>
    </location>
</feature>